<organism evidence="2 3">
    <name type="scientific">Virgibacillus sediminis</name>
    <dbReference type="NCBI Taxonomy" id="202260"/>
    <lineage>
        <taxon>Bacteria</taxon>
        <taxon>Bacillati</taxon>
        <taxon>Bacillota</taxon>
        <taxon>Bacilli</taxon>
        <taxon>Bacillales</taxon>
        <taxon>Bacillaceae</taxon>
        <taxon>Virgibacillus</taxon>
    </lineage>
</organism>
<feature type="signal peptide" evidence="1">
    <location>
        <begin position="1"/>
        <end position="18"/>
    </location>
</feature>
<feature type="chain" id="PRO_5046201679" evidence="1">
    <location>
        <begin position="19"/>
        <end position="158"/>
    </location>
</feature>
<dbReference type="PROSITE" id="PS51257">
    <property type="entry name" value="PROKAR_LIPOPROTEIN"/>
    <property type="match status" value="1"/>
</dbReference>
<comment type="caution">
    <text evidence="2">The sequence shown here is derived from an EMBL/GenBank/DDBJ whole genome shotgun (WGS) entry which is preliminary data.</text>
</comment>
<dbReference type="RefSeq" id="WP_390307116.1">
    <property type="nucleotide sequence ID" value="NZ_JBHRRZ010000033.1"/>
</dbReference>
<evidence type="ECO:0000256" key="1">
    <source>
        <dbReference type="SAM" id="SignalP"/>
    </source>
</evidence>
<evidence type="ECO:0000313" key="2">
    <source>
        <dbReference type="EMBL" id="MFC2949226.1"/>
    </source>
</evidence>
<protein>
    <submittedName>
        <fullName evidence="2">Uncharacterized protein</fullName>
    </submittedName>
</protein>
<sequence length="158" mass="17691">MKKILCLIPMLFIMAACTEDESMETNYYLSLMGESDTWELTGYEMMLTSDGEKAGNGKLSMKEVDEYISDSFSFRTHAVVGREDTVIHGSSVSGRTDIAQQTTGTVEGKGGNPITLDNVSNIYMTVEWWDMDKNEKVQERIELYRKPENGGTFLDGEG</sequence>
<evidence type="ECO:0000313" key="3">
    <source>
        <dbReference type="Proteomes" id="UP001595387"/>
    </source>
</evidence>
<accession>A0ABV7A8K5</accession>
<proteinExistence type="predicted"/>
<keyword evidence="1" id="KW-0732">Signal</keyword>
<reference evidence="3" key="1">
    <citation type="journal article" date="2019" name="Int. J. Syst. Evol. Microbiol.">
        <title>The Global Catalogue of Microorganisms (GCM) 10K type strain sequencing project: providing services to taxonomists for standard genome sequencing and annotation.</title>
        <authorList>
            <consortium name="The Broad Institute Genomics Platform"/>
            <consortium name="The Broad Institute Genome Sequencing Center for Infectious Disease"/>
            <person name="Wu L."/>
            <person name="Ma J."/>
        </authorList>
    </citation>
    <scope>NUCLEOTIDE SEQUENCE [LARGE SCALE GENOMIC DNA]</scope>
    <source>
        <strain evidence="3">KCTC 13193</strain>
    </source>
</reference>
<name>A0ABV7A8K5_9BACI</name>
<dbReference type="Proteomes" id="UP001595387">
    <property type="component" value="Unassembled WGS sequence"/>
</dbReference>
<keyword evidence="3" id="KW-1185">Reference proteome</keyword>
<dbReference type="EMBL" id="JBHRRZ010000033">
    <property type="protein sequence ID" value="MFC2949226.1"/>
    <property type="molecule type" value="Genomic_DNA"/>
</dbReference>
<gene>
    <name evidence="2" type="ORF">ACFODW_12960</name>
</gene>